<dbReference type="PANTHER" id="PTHR31891">
    <property type="entry name" value="FORMAMIDASE C869.04-RELATED"/>
    <property type="match status" value="1"/>
</dbReference>
<dbReference type="Gene3D" id="3.10.28.20">
    <property type="entry name" value="Acetamidase/Formamidase-like domains"/>
    <property type="match status" value="1"/>
</dbReference>
<dbReference type="RefSeq" id="WP_088707476.1">
    <property type="nucleotide sequence ID" value="NZ_LSTO01000001.1"/>
</dbReference>
<dbReference type="EMBL" id="LSTO01000001">
    <property type="protein sequence ID" value="OWW20605.1"/>
    <property type="molecule type" value="Genomic_DNA"/>
</dbReference>
<accession>A0A254TDH7</accession>
<dbReference type="PANTHER" id="PTHR31891:SF1">
    <property type="entry name" value="FORMAMIDASE C869.04-RELATED"/>
    <property type="match status" value="1"/>
</dbReference>
<dbReference type="Gene3D" id="2.60.120.580">
    <property type="entry name" value="Acetamidase/Formamidase-like domains"/>
    <property type="match status" value="2"/>
</dbReference>
<sequence>MHDAQGHEQDQQLIRRTLLKLTATAGLAPFVGSLGACATPAATRGPAAFAGGGRTHTVKPSRETVRVGQMDPAAPAAVVIRTGDTVHYDGTWTQWGNEARYGMSFDEREPIRKKYPAGPYSLIGPVEIEGARPGDVVECRMLTLRTIDWGWNSSPLGVGALPTDFSKPYLRYLRFNAARTAAEFVPGVMIPLAPFQGVFAVEPPGDKPTSGILAGTYGGNLDLPELVAGTSLFLPVQVPGARIWTGDSNAAQGDGVVNQTAIETALEELRVQYLLHAGVSLDGPMVETPTHWIGIGFGESLEAALVACVRQMIRWMSRSTSIAPEDCYGILSVAASFRITQYSNQTGTVYRSVPPKGVHCMLPKTLFSEDLLRRLGQSLRGNLHTG</sequence>
<gene>
    <name evidence="1" type="ORF">AYR66_15030</name>
</gene>
<evidence type="ECO:0000313" key="1">
    <source>
        <dbReference type="EMBL" id="OWW20605.1"/>
    </source>
</evidence>
<dbReference type="OrthoDB" id="9178898at2"/>
<comment type="caution">
    <text evidence="1">The sequence shown here is derived from an EMBL/GenBank/DDBJ whole genome shotgun (WGS) entry which is preliminary data.</text>
</comment>
<dbReference type="GO" id="GO:0016811">
    <property type="term" value="F:hydrolase activity, acting on carbon-nitrogen (but not peptide) bonds, in linear amides"/>
    <property type="evidence" value="ECO:0007669"/>
    <property type="project" value="InterPro"/>
</dbReference>
<organism evidence="1 2">
    <name type="scientific">Noviherbaspirillum denitrificans</name>
    <dbReference type="NCBI Taxonomy" id="1968433"/>
    <lineage>
        <taxon>Bacteria</taxon>
        <taxon>Pseudomonadati</taxon>
        <taxon>Pseudomonadota</taxon>
        <taxon>Betaproteobacteria</taxon>
        <taxon>Burkholderiales</taxon>
        <taxon>Oxalobacteraceae</taxon>
        <taxon>Noviherbaspirillum</taxon>
    </lineage>
</organism>
<dbReference type="AlphaFoldDB" id="A0A254TDH7"/>
<proteinExistence type="predicted"/>
<dbReference type="SUPFAM" id="SSF141130">
    <property type="entry name" value="Acetamidase/Formamidase-like"/>
    <property type="match status" value="1"/>
</dbReference>
<dbReference type="Proteomes" id="UP000197535">
    <property type="component" value="Unassembled WGS sequence"/>
</dbReference>
<name>A0A254TDH7_9BURK</name>
<evidence type="ECO:0000313" key="2">
    <source>
        <dbReference type="Proteomes" id="UP000197535"/>
    </source>
</evidence>
<reference evidence="1 2" key="1">
    <citation type="submission" date="2016-02" db="EMBL/GenBank/DDBJ databases">
        <authorList>
            <person name="Wen L."/>
            <person name="He K."/>
            <person name="Yang H."/>
        </authorList>
    </citation>
    <scope>NUCLEOTIDE SEQUENCE [LARGE SCALE GENOMIC DNA]</scope>
    <source>
        <strain evidence="1 2">TSA40</strain>
    </source>
</reference>
<protein>
    <submittedName>
        <fullName evidence="1">Acetamidase</fullName>
    </submittedName>
</protein>
<dbReference type="Pfam" id="PF03069">
    <property type="entry name" value="FmdA_AmdA"/>
    <property type="match status" value="2"/>
</dbReference>
<dbReference type="PROSITE" id="PS51318">
    <property type="entry name" value="TAT"/>
    <property type="match status" value="1"/>
</dbReference>
<dbReference type="InterPro" id="IPR006311">
    <property type="entry name" value="TAT_signal"/>
</dbReference>
<keyword evidence="2" id="KW-1185">Reference proteome</keyword>
<dbReference type="InterPro" id="IPR004304">
    <property type="entry name" value="FmdA_AmdA"/>
</dbReference>